<dbReference type="Proteomes" id="UP000368474">
    <property type="component" value="Unassembled WGS sequence"/>
</dbReference>
<keyword evidence="4" id="KW-1185">Reference proteome</keyword>
<accession>A0A5E4S1J0</accession>
<proteinExistence type="predicted"/>
<keyword evidence="1" id="KW-0175">Coiled coil</keyword>
<dbReference type="RefSeq" id="WP_150565319.1">
    <property type="nucleotide sequence ID" value="NZ_CABPSD010000001.1"/>
</dbReference>
<dbReference type="AlphaFoldDB" id="A0A5E4S1J0"/>
<protein>
    <submittedName>
        <fullName evidence="3">Uncharacterized protein</fullName>
    </submittedName>
</protein>
<feature type="coiled-coil region" evidence="1">
    <location>
        <begin position="13"/>
        <end position="40"/>
    </location>
</feature>
<keyword evidence="2" id="KW-0812">Transmembrane</keyword>
<evidence type="ECO:0000313" key="3">
    <source>
        <dbReference type="EMBL" id="VVD69460.1"/>
    </source>
</evidence>
<gene>
    <name evidence="3" type="ORF">PMO31116_00524</name>
</gene>
<evidence type="ECO:0000313" key="4">
    <source>
        <dbReference type="Proteomes" id="UP000368474"/>
    </source>
</evidence>
<evidence type="ECO:0000256" key="1">
    <source>
        <dbReference type="SAM" id="Coils"/>
    </source>
</evidence>
<reference evidence="3 4" key="1">
    <citation type="submission" date="2019-08" db="EMBL/GenBank/DDBJ databases">
        <authorList>
            <person name="Peeters C."/>
        </authorList>
    </citation>
    <scope>NUCLEOTIDE SEQUENCE [LARGE SCALE GENOMIC DNA]</scope>
    <source>
        <strain evidence="3 4">LMG 31116</strain>
    </source>
</reference>
<keyword evidence="2" id="KW-0472">Membrane</keyword>
<keyword evidence="2" id="KW-1133">Transmembrane helix</keyword>
<dbReference type="EMBL" id="CABPSD010000001">
    <property type="protein sequence ID" value="VVD69460.1"/>
    <property type="molecule type" value="Genomic_DNA"/>
</dbReference>
<evidence type="ECO:0000256" key="2">
    <source>
        <dbReference type="SAM" id="Phobius"/>
    </source>
</evidence>
<feature type="transmembrane region" description="Helical" evidence="2">
    <location>
        <begin position="49"/>
        <end position="71"/>
    </location>
</feature>
<sequence>MSPEFFQYCQETVKNYAKRNELLERKNDCLIDEITQSEKREKQTTGFNYLWFAIAIGLFFVGMRLGSVAVMPVCH</sequence>
<organism evidence="3 4">
    <name type="scientific">Pandoraea morbifera</name>
    <dbReference type="NCBI Taxonomy" id="2508300"/>
    <lineage>
        <taxon>Bacteria</taxon>
        <taxon>Pseudomonadati</taxon>
        <taxon>Pseudomonadota</taxon>
        <taxon>Betaproteobacteria</taxon>
        <taxon>Burkholderiales</taxon>
        <taxon>Burkholderiaceae</taxon>
        <taxon>Pandoraea</taxon>
    </lineage>
</organism>
<name>A0A5E4S1J0_9BURK</name>